<accession>X1S1Q7</accession>
<name>X1S1Q7_9ZZZZ</name>
<organism evidence="4">
    <name type="scientific">marine sediment metagenome</name>
    <dbReference type="NCBI Taxonomy" id="412755"/>
    <lineage>
        <taxon>unclassified sequences</taxon>
        <taxon>metagenomes</taxon>
        <taxon>ecological metagenomes</taxon>
    </lineage>
</organism>
<dbReference type="PANTHER" id="PTHR16305">
    <property type="entry name" value="TESTICULAR SOLUBLE ADENYLYL CYCLASE"/>
    <property type="match status" value="1"/>
</dbReference>
<protein>
    <recommendedName>
        <fullName evidence="3">Orc1-like AAA ATPase domain-containing protein</fullName>
    </recommendedName>
</protein>
<proteinExistence type="predicted"/>
<feature type="non-terminal residue" evidence="4">
    <location>
        <position position="189"/>
    </location>
</feature>
<dbReference type="InterPro" id="IPR041664">
    <property type="entry name" value="AAA_16"/>
</dbReference>
<sequence>GILESSLAATTSSIPYYPFREIIRTVINKEGKGSIKEITMAYQIELAKIIPEISGKSNDVEKNIFMLDKFRLFEGVRRFLALQASKSPLFVCLDNIHWIDKGSLELLHYLIRALRKSPIFFFLIYRVEEIKDSFFQSVLQLMGREGLYEKINLETLETADIAQMLSLIIDASPPFELTGYIFKETGGNP</sequence>
<feature type="non-terminal residue" evidence="4">
    <location>
        <position position="1"/>
    </location>
</feature>
<evidence type="ECO:0000259" key="3">
    <source>
        <dbReference type="Pfam" id="PF13191"/>
    </source>
</evidence>
<comment type="caution">
    <text evidence="4">The sequence shown here is derived from an EMBL/GenBank/DDBJ whole genome shotgun (WGS) entry which is preliminary data.</text>
</comment>
<gene>
    <name evidence="4" type="ORF">S12H4_23740</name>
</gene>
<dbReference type="PANTHER" id="PTHR16305:SF28">
    <property type="entry name" value="GUANYLATE CYCLASE DOMAIN-CONTAINING PROTEIN"/>
    <property type="match status" value="1"/>
</dbReference>
<dbReference type="AlphaFoldDB" id="X1S1Q7"/>
<reference evidence="4" key="1">
    <citation type="journal article" date="2014" name="Front. Microbiol.">
        <title>High frequency of phylogenetically diverse reductive dehalogenase-homologous genes in deep subseafloor sedimentary metagenomes.</title>
        <authorList>
            <person name="Kawai M."/>
            <person name="Futagami T."/>
            <person name="Toyoda A."/>
            <person name="Takaki Y."/>
            <person name="Nishi S."/>
            <person name="Hori S."/>
            <person name="Arai W."/>
            <person name="Tsubouchi T."/>
            <person name="Morono Y."/>
            <person name="Uchiyama I."/>
            <person name="Ito T."/>
            <person name="Fujiyama A."/>
            <person name="Inagaki F."/>
            <person name="Takami H."/>
        </authorList>
    </citation>
    <scope>NUCLEOTIDE SEQUENCE</scope>
    <source>
        <strain evidence="4">Expedition CK06-06</strain>
    </source>
</reference>
<evidence type="ECO:0000256" key="2">
    <source>
        <dbReference type="ARBA" id="ARBA00022840"/>
    </source>
</evidence>
<feature type="domain" description="Orc1-like AAA ATPase" evidence="3">
    <location>
        <begin position="10"/>
        <end position="120"/>
    </location>
</feature>
<dbReference type="GO" id="GO:0004016">
    <property type="term" value="F:adenylate cyclase activity"/>
    <property type="evidence" value="ECO:0007669"/>
    <property type="project" value="TreeGrafter"/>
</dbReference>
<evidence type="ECO:0000256" key="1">
    <source>
        <dbReference type="ARBA" id="ARBA00022741"/>
    </source>
</evidence>
<evidence type="ECO:0000313" key="4">
    <source>
        <dbReference type="EMBL" id="GAI73096.1"/>
    </source>
</evidence>
<keyword evidence="2" id="KW-0067">ATP-binding</keyword>
<dbReference type="GO" id="GO:0005524">
    <property type="term" value="F:ATP binding"/>
    <property type="evidence" value="ECO:0007669"/>
    <property type="project" value="UniProtKB-KW"/>
</dbReference>
<dbReference type="GO" id="GO:0005737">
    <property type="term" value="C:cytoplasm"/>
    <property type="evidence" value="ECO:0007669"/>
    <property type="project" value="TreeGrafter"/>
</dbReference>
<dbReference type="Pfam" id="PF13191">
    <property type="entry name" value="AAA_16"/>
    <property type="match status" value="1"/>
</dbReference>
<dbReference type="EMBL" id="BARW01012683">
    <property type="protein sequence ID" value="GAI73096.1"/>
    <property type="molecule type" value="Genomic_DNA"/>
</dbReference>
<keyword evidence="1" id="KW-0547">Nucleotide-binding</keyword>